<evidence type="ECO:0000313" key="5">
    <source>
        <dbReference type="Proteomes" id="UP000290582"/>
    </source>
</evidence>
<reference evidence="2 4" key="1">
    <citation type="submission" date="2013-02" db="EMBL/GenBank/DDBJ databases">
        <title>The Genome Sequence of Plasmodium vinckei vinckei.</title>
        <authorList>
            <consortium name="The Broad Institute Genome Sequencing Platform"/>
            <consortium name="The Broad Institute Genome Sequencing Center for Infectious Disease"/>
            <person name="Neafsey D."/>
            <person name="Cheeseman I."/>
            <person name="Volkman S."/>
            <person name="Adams J."/>
            <person name="Walker B."/>
            <person name="Young S.K."/>
            <person name="Zeng Q."/>
            <person name="Gargeya S."/>
            <person name="Fitzgerald M."/>
            <person name="Haas B."/>
            <person name="Abouelleil A."/>
            <person name="Alvarado L."/>
            <person name="Arachchi H.M."/>
            <person name="Berlin A.M."/>
            <person name="Chapman S.B."/>
            <person name="Dewar J."/>
            <person name="Goldberg J."/>
            <person name="Griggs A."/>
            <person name="Gujja S."/>
            <person name="Hansen M."/>
            <person name="Howarth C."/>
            <person name="Imamovic A."/>
            <person name="Larimer J."/>
            <person name="McCowan C."/>
            <person name="Murphy C."/>
            <person name="Neiman D."/>
            <person name="Pearson M."/>
            <person name="Priest M."/>
            <person name="Roberts A."/>
            <person name="Saif S."/>
            <person name="Shea T."/>
            <person name="Sisk P."/>
            <person name="Sykes S."/>
            <person name="Wortman J."/>
            <person name="Nusbaum C."/>
            <person name="Birren B."/>
        </authorList>
    </citation>
    <scope>NUCLEOTIDE SEQUENCE [LARGE SCALE GENOMIC DNA]</scope>
    <source>
        <strain evidence="4">vinckei</strain>
        <strain evidence="2">Vinckei</strain>
    </source>
</reference>
<dbReference type="EMBL" id="KL446952">
    <property type="protein sequence ID" value="KEG01223.1"/>
    <property type="molecule type" value="Genomic_DNA"/>
</dbReference>
<name>A0A081IC15_PLAVN</name>
<feature type="transmembrane region" description="Helical" evidence="1">
    <location>
        <begin position="660"/>
        <end position="682"/>
    </location>
</feature>
<keyword evidence="1" id="KW-0812">Transmembrane</keyword>
<proteinExistence type="predicted"/>
<dbReference type="RefSeq" id="XP_008625678.1">
    <property type="nucleotide sequence ID" value="XM_008627456.1"/>
</dbReference>
<dbReference type="AlphaFoldDB" id="A0A081IC15"/>
<dbReference type="OrthoDB" id="374798at2759"/>
<dbReference type="Proteomes" id="UP000030681">
    <property type="component" value="Unassembled WGS sequence"/>
</dbReference>
<sequence>MFKTSNFKEELIKCGKDEECEYKSRIKVKIGNNQRILLLLKHYKDEYYLILHQQKFIVAYPMRYHKIAPFKSDFAYSEFSGKGYGNFEFQNQLGNRDCLRHKTPIDENTNIPKFKGFNDREYTTCCSCLDYPYTDPKKMPVFHGVPEYLGLDCRDLPPSRSGKKIERIVSVKKTLRHFLPLYALFKFSKAVKYYIFFNVTIIKKENSYLDYYKLYKENTKLESTDYKHMLDGPPKILNISDNKKMTISHSSIAFDNINIPSLDNHYLLYPFYPEQLYNVKYDTLEYGCTYTTPTEQFECIEADPSKCVYTESTCLNNTILIPASYVAKKKDDCTLIGYDNELIHKKETCLETGGCFQNTIDSYLTDSQRDNKETHEIKTKLPIINGKYPHYIHKKHKDSKEHTDKRSLTFFQDTSIEHYIAYEYLKEDRTEFVINISNKSSTKKVEPLQNKTDTGFFKLLNWIKPNNLNKSVWYKIKGFNPDQNAEEKTVEYDATIFYIETLKELRIINILLPEECDTTRPEECGIIVHIWNPSKESITGRLKLNCSINLYTKYVDEQNIVYDEGVYQFLFFFQVPYEQLKLFQSCTISAYGAFKLYDTKSYAKNNDGYISRLFYNTQSETPGMYLYADGIKKFTCCRDDDNTCKIRNIKTCKIFEDLNYFNIFIFILICISIIVFLIYHYIKRKRRNSENRDLENRI</sequence>
<gene>
    <name evidence="3" type="ORF">PVVCY_0500840</name>
    <name evidence="2" type="ORF">YYE_03811</name>
</gene>
<organism evidence="2 4">
    <name type="scientific">Plasmodium vinckei vinckei</name>
    <dbReference type="NCBI Taxonomy" id="54757"/>
    <lineage>
        <taxon>Eukaryota</taxon>
        <taxon>Sar</taxon>
        <taxon>Alveolata</taxon>
        <taxon>Apicomplexa</taxon>
        <taxon>Aconoidasida</taxon>
        <taxon>Haemosporida</taxon>
        <taxon>Plasmodiidae</taxon>
        <taxon>Plasmodium</taxon>
        <taxon>Plasmodium (Vinckeia)</taxon>
    </lineage>
</organism>
<evidence type="ECO:0000313" key="3">
    <source>
        <dbReference type="EMBL" id="VEV55199.1"/>
    </source>
</evidence>
<evidence type="ECO:0000313" key="4">
    <source>
        <dbReference type="Proteomes" id="UP000030681"/>
    </source>
</evidence>
<dbReference type="GeneID" id="19962017"/>
<protein>
    <submittedName>
        <fullName evidence="2">Uncharacterized protein</fullName>
    </submittedName>
</protein>
<dbReference type="EMBL" id="LR215061">
    <property type="protein sequence ID" value="VEV55199.1"/>
    <property type="molecule type" value="Genomic_DNA"/>
</dbReference>
<accession>A0A081IC15</accession>
<dbReference type="VEuPathDB" id="PlasmoDB:PVVCY_0500840"/>
<keyword evidence="1" id="KW-0472">Membrane</keyword>
<evidence type="ECO:0000313" key="2">
    <source>
        <dbReference type="EMBL" id="KEG01223.1"/>
    </source>
</evidence>
<reference evidence="3 5" key="2">
    <citation type="submission" date="2019-01" db="EMBL/GenBank/DDBJ databases">
        <authorList>
            <person name="Ramaprasad A."/>
        </authorList>
    </citation>
    <scope>NUCLEOTIDE SEQUENCE [LARGE SCALE GENOMIC DNA]</scope>
</reference>
<keyword evidence="1" id="KW-1133">Transmembrane helix</keyword>
<dbReference type="KEGG" id="pvv:PVVCY_0500840"/>
<evidence type="ECO:0000256" key="1">
    <source>
        <dbReference type="SAM" id="Phobius"/>
    </source>
</evidence>
<dbReference type="Proteomes" id="UP000290582">
    <property type="component" value="Chromosome PVVCY_05"/>
</dbReference>